<evidence type="ECO:0000256" key="1">
    <source>
        <dbReference type="SAM" id="Phobius"/>
    </source>
</evidence>
<sequence length="226" mass="25119">MQEKIYSFFNSAANSLNPEEFWALTAAEAIIPPIVYMTIGVLYLCWGWKFFKVLTAVTFAITGLFLGFKLGELLGSPVLTGIIFSIIFLFLSFPVLRFAVSLLSCIIFSALSCMFWIEQGMPEKYIIAVFVAGLILGAVLGYCLFRAAIIIITSSAGSYFLLAGIWAVLRKSTEHTGINAEELFNEISGSGVYILMFVLPALGGVLMQMREFPLREKKKDKKEEED</sequence>
<reference evidence="3" key="1">
    <citation type="submission" date="2017-02" db="EMBL/GenBank/DDBJ databases">
        <title>Comparative genomics and description of representatives of a novel lineage of planctomycetes thriving in anoxic sediments.</title>
        <authorList>
            <person name="Spring S."/>
            <person name="Bunk B."/>
            <person name="Sproer C."/>
            <person name="Klenk H.-P."/>
        </authorList>
    </citation>
    <scope>NUCLEOTIDE SEQUENCE [LARGE SCALE GENOMIC DNA]</scope>
    <source>
        <strain evidence="3">L21-RPul-D3</strain>
    </source>
</reference>
<keyword evidence="3" id="KW-1185">Reference proteome</keyword>
<keyword evidence="1" id="KW-0812">Transmembrane</keyword>
<feature type="transmembrane region" description="Helical" evidence="1">
    <location>
        <begin position="189"/>
        <end position="209"/>
    </location>
</feature>
<dbReference type="AlphaFoldDB" id="A0A1Q2HPJ2"/>
<dbReference type="EMBL" id="CP019633">
    <property type="protein sequence ID" value="AQQ09367.1"/>
    <property type="molecule type" value="Genomic_DNA"/>
</dbReference>
<accession>A0A1Q2HPJ2</accession>
<evidence type="ECO:0008006" key="4">
    <source>
        <dbReference type="Google" id="ProtNLM"/>
    </source>
</evidence>
<name>A0A1Q2HPJ2_9BACT</name>
<proteinExistence type="predicted"/>
<feature type="transmembrane region" description="Helical" evidence="1">
    <location>
        <begin position="50"/>
        <end position="68"/>
    </location>
</feature>
<feature type="transmembrane region" description="Helical" evidence="1">
    <location>
        <begin position="150"/>
        <end position="169"/>
    </location>
</feature>
<evidence type="ECO:0000313" key="2">
    <source>
        <dbReference type="EMBL" id="AQQ09367.1"/>
    </source>
</evidence>
<organism evidence="2 3">
    <name type="scientific">Sedimentisphaera cyanobacteriorum</name>
    <dbReference type="NCBI Taxonomy" id="1940790"/>
    <lineage>
        <taxon>Bacteria</taxon>
        <taxon>Pseudomonadati</taxon>
        <taxon>Planctomycetota</taxon>
        <taxon>Phycisphaerae</taxon>
        <taxon>Sedimentisphaerales</taxon>
        <taxon>Sedimentisphaeraceae</taxon>
        <taxon>Sedimentisphaera</taxon>
    </lineage>
</organism>
<dbReference type="STRING" id="1940790.L21SP3_01171"/>
<gene>
    <name evidence="2" type="ORF">L21SP3_01171</name>
</gene>
<dbReference type="KEGG" id="pbu:L21SP3_01171"/>
<keyword evidence="1" id="KW-0472">Membrane</keyword>
<feature type="transmembrane region" description="Helical" evidence="1">
    <location>
        <begin position="21"/>
        <end position="43"/>
    </location>
</feature>
<evidence type="ECO:0000313" key="3">
    <source>
        <dbReference type="Proteomes" id="UP000188273"/>
    </source>
</evidence>
<feature type="transmembrane region" description="Helical" evidence="1">
    <location>
        <begin position="125"/>
        <end position="145"/>
    </location>
</feature>
<protein>
    <recommendedName>
        <fullName evidence="4">DUF4203 domain-containing protein</fullName>
    </recommendedName>
</protein>
<feature type="transmembrane region" description="Helical" evidence="1">
    <location>
        <begin position="98"/>
        <end position="119"/>
    </location>
</feature>
<keyword evidence="1" id="KW-1133">Transmembrane helix</keyword>
<feature type="transmembrane region" description="Helical" evidence="1">
    <location>
        <begin position="74"/>
        <end position="91"/>
    </location>
</feature>
<dbReference type="Proteomes" id="UP000188273">
    <property type="component" value="Chromosome"/>
</dbReference>